<evidence type="ECO:0000313" key="1">
    <source>
        <dbReference type="EMBL" id="KOY81459.1"/>
    </source>
</evidence>
<dbReference type="EMBL" id="LGCI01000010">
    <property type="protein sequence ID" value="KOY81459.1"/>
    <property type="molecule type" value="Genomic_DNA"/>
</dbReference>
<evidence type="ECO:0000313" key="2">
    <source>
        <dbReference type="Proteomes" id="UP000037977"/>
    </source>
</evidence>
<organism evidence="1 2">
    <name type="scientific">Lysinibacillus macroides</name>
    <dbReference type="NCBI Taxonomy" id="33935"/>
    <lineage>
        <taxon>Bacteria</taxon>
        <taxon>Bacillati</taxon>
        <taxon>Bacillota</taxon>
        <taxon>Bacilli</taxon>
        <taxon>Bacillales</taxon>
        <taxon>Bacillaceae</taxon>
        <taxon>Lysinibacillus</taxon>
    </lineage>
</organism>
<name>A0A0M9DIA8_9BACI</name>
<comment type="caution">
    <text evidence="1">The sequence shown here is derived from an EMBL/GenBank/DDBJ whole genome shotgun (WGS) entry which is preliminary data.</text>
</comment>
<sequence>MTRELAVSMQLFMLRGAYGYKGFKVDIKDENGKVIGYRNDMKGFMDALKNVTEPIDASKVSKLSSGQIHMLNGTSSESWLVPLLNRMGELGMMDLRQGLGNPKHAKLFRQNMFNSTINAYTRAI</sequence>
<accession>A0A0M9DIA8</accession>
<dbReference type="STRING" id="33935.ADM90_15805"/>
<gene>
    <name evidence="1" type="ORF">ADM90_15805</name>
</gene>
<reference evidence="1 2" key="1">
    <citation type="submission" date="2015-07" db="EMBL/GenBank/DDBJ databases">
        <title>Genome sequencing project for genomic taxonomy and phylogenomics of Bacillus-like bacteria.</title>
        <authorList>
            <person name="Liu B."/>
            <person name="Wang J."/>
            <person name="Zhu Y."/>
            <person name="Liu G."/>
            <person name="Chen Q."/>
            <person name="Chen Z."/>
            <person name="Che J."/>
            <person name="Ge C."/>
            <person name="Shi H."/>
            <person name="Pan Z."/>
            <person name="Liu X."/>
        </authorList>
    </citation>
    <scope>NUCLEOTIDE SEQUENCE [LARGE SCALE GENOMIC DNA]</scope>
    <source>
        <strain evidence="1 2">DSM 54</strain>
    </source>
</reference>
<keyword evidence="2" id="KW-1185">Reference proteome</keyword>
<dbReference type="Proteomes" id="UP000037977">
    <property type="component" value="Unassembled WGS sequence"/>
</dbReference>
<dbReference type="OrthoDB" id="2734635at2"/>
<protein>
    <submittedName>
        <fullName evidence="1">Uncharacterized protein</fullName>
    </submittedName>
</protein>
<dbReference type="PATRIC" id="fig|33935.3.peg.1899"/>
<dbReference type="AlphaFoldDB" id="A0A0M9DIA8"/>
<proteinExistence type="predicted"/>